<dbReference type="PANTHER" id="PTHR35007:SF2">
    <property type="entry name" value="PILUS ASSEMBLE PROTEIN"/>
    <property type="match status" value="1"/>
</dbReference>
<dbReference type="Pfam" id="PF00482">
    <property type="entry name" value="T2SSF"/>
    <property type="match status" value="1"/>
</dbReference>
<keyword evidence="10" id="KW-1185">Reference proteome</keyword>
<keyword evidence="2" id="KW-1003">Cell membrane</keyword>
<dbReference type="GO" id="GO:0005886">
    <property type="term" value="C:plasma membrane"/>
    <property type="evidence" value="ECO:0007669"/>
    <property type="project" value="UniProtKB-SubCell"/>
</dbReference>
<dbReference type="AlphaFoldDB" id="A0A3N2BBM5"/>
<evidence type="ECO:0000259" key="8">
    <source>
        <dbReference type="Pfam" id="PF19359"/>
    </source>
</evidence>
<dbReference type="InterPro" id="IPR045980">
    <property type="entry name" value="DUF5936"/>
</dbReference>
<evidence type="ECO:0000256" key="2">
    <source>
        <dbReference type="ARBA" id="ARBA00022475"/>
    </source>
</evidence>
<reference evidence="9 10" key="1">
    <citation type="submission" date="2018-11" db="EMBL/GenBank/DDBJ databases">
        <title>Sequencing the genomes of 1000 actinobacteria strains.</title>
        <authorList>
            <person name="Klenk H.-P."/>
        </authorList>
    </citation>
    <scope>NUCLEOTIDE SEQUENCE [LARGE SCALE GENOMIC DNA]</scope>
    <source>
        <strain evidence="9 10">DSM 11294</strain>
    </source>
</reference>
<name>A0A3N2BBM5_9MICO</name>
<keyword evidence="3 6" id="KW-0812">Transmembrane</keyword>
<dbReference type="Proteomes" id="UP000280668">
    <property type="component" value="Unassembled WGS sequence"/>
</dbReference>
<evidence type="ECO:0000313" key="10">
    <source>
        <dbReference type="Proteomes" id="UP000280668"/>
    </source>
</evidence>
<comment type="caution">
    <text evidence="9">The sequence shown here is derived from an EMBL/GenBank/DDBJ whole genome shotgun (WGS) entry which is preliminary data.</text>
</comment>
<dbReference type="Gene3D" id="1.20.81.30">
    <property type="entry name" value="Type II secretion system (T2SS), domain F"/>
    <property type="match status" value="1"/>
</dbReference>
<sequence length="294" mass="32125">MNPLLVGAGAAVLVVSSAIGIRLVTSTGLEAVEQQYRAEEEKKKRGGFAALLDAFGALFMRPAVQLYGAKRLRKLDQAIRRAGRPDGVTVTIFVRRQAGAVALGFLLLLLFSLSGQILFGLIFFAMFALWMRVWLVSAAQTRQRRLDRELPDFLDVLGVTVMAGLGFRQALERVCDFHEGALAEEMRRSLREMGLGMSRRQTFEGLRERTSSPAVGSFVTALLQAEELGVPLADAIDSIARDTRREHAERVRQKAARAAPMVSLVMIFTVLPGAILLIGASIVVANLDVLGDFL</sequence>
<evidence type="ECO:0000259" key="7">
    <source>
        <dbReference type="Pfam" id="PF00482"/>
    </source>
</evidence>
<feature type="transmembrane region" description="Helical" evidence="6">
    <location>
        <begin position="117"/>
        <end position="135"/>
    </location>
</feature>
<dbReference type="OrthoDB" id="3362351at2"/>
<evidence type="ECO:0000256" key="3">
    <source>
        <dbReference type="ARBA" id="ARBA00022692"/>
    </source>
</evidence>
<keyword evidence="4 6" id="KW-1133">Transmembrane helix</keyword>
<accession>A0A3N2BBM5</accession>
<dbReference type="Pfam" id="PF19359">
    <property type="entry name" value="DUF5936"/>
    <property type="match status" value="1"/>
</dbReference>
<comment type="subcellular location">
    <subcellularLocation>
        <location evidence="1">Cell membrane</location>
        <topology evidence="1">Multi-pass membrane protein</topology>
    </subcellularLocation>
</comment>
<evidence type="ECO:0000256" key="4">
    <source>
        <dbReference type="ARBA" id="ARBA00022989"/>
    </source>
</evidence>
<dbReference type="InterPro" id="IPR042094">
    <property type="entry name" value="T2SS_GspF_sf"/>
</dbReference>
<dbReference type="RefSeq" id="WP_123303200.1">
    <property type="nucleotide sequence ID" value="NZ_RKHK01000001.1"/>
</dbReference>
<gene>
    <name evidence="9" type="ORF">EDD31_1024</name>
</gene>
<feature type="domain" description="DUF5936" evidence="8">
    <location>
        <begin position="9"/>
        <end position="142"/>
    </location>
</feature>
<dbReference type="PANTHER" id="PTHR35007">
    <property type="entry name" value="INTEGRAL MEMBRANE PROTEIN-RELATED"/>
    <property type="match status" value="1"/>
</dbReference>
<protein>
    <submittedName>
        <fullName evidence="9">Tight adherence protein C</fullName>
    </submittedName>
</protein>
<keyword evidence="5 6" id="KW-0472">Membrane</keyword>
<evidence type="ECO:0000313" key="9">
    <source>
        <dbReference type="EMBL" id="ROR72666.1"/>
    </source>
</evidence>
<feature type="transmembrane region" description="Helical" evidence="6">
    <location>
        <begin position="262"/>
        <end position="285"/>
    </location>
</feature>
<proteinExistence type="predicted"/>
<evidence type="ECO:0000256" key="1">
    <source>
        <dbReference type="ARBA" id="ARBA00004651"/>
    </source>
</evidence>
<dbReference type="InterPro" id="IPR018076">
    <property type="entry name" value="T2SS_GspF_dom"/>
</dbReference>
<organism evidence="9 10">
    <name type="scientific">Bogoriella caseilytica</name>
    <dbReference type="NCBI Taxonomy" id="56055"/>
    <lineage>
        <taxon>Bacteria</taxon>
        <taxon>Bacillati</taxon>
        <taxon>Actinomycetota</taxon>
        <taxon>Actinomycetes</taxon>
        <taxon>Micrococcales</taxon>
        <taxon>Bogoriellaceae</taxon>
        <taxon>Bogoriella</taxon>
    </lineage>
</organism>
<dbReference type="EMBL" id="RKHK01000001">
    <property type="protein sequence ID" value="ROR72666.1"/>
    <property type="molecule type" value="Genomic_DNA"/>
</dbReference>
<evidence type="ECO:0000256" key="5">
    <source>
        <dbReference type="ARBA" id="ARBA00023136"/>
    </source>
</evidence>
<feature type="transmembrane region" description="Helical" evidence="6">
    <location>
        <begin position="47"/>
        <end position="67"/>
    </location>
</feature>
<evidence type="ECO:0000256" key="6">
    <source>
        <dbReference type="SAM" id="Phobius"/>
    </source>
</evidence>
<feature type="domain" description="Type II secretion system protein GspF" evidence="7">
    <location>
        <begin position="153"/>
        <end position="278"/>
    </location>
</feature>